<accession>E0NNB3</accession>
<keyword evidence="2" id="KW-1185">Reference proteome</keyword>
<proteinExistence type="predicted"/>
<dbReference type="Proteomes" id="UP000003280">
    <property type="component" value="Unassembled WGS sequence"/>
</dbReference>
<dbReference type="Pfam" id="PF05133">
    <property type="entry name" value="SPP1_portal"/>
    <property type="match status" value="1"/>
</dbReference>
<protein>
    <submittedName>
        <fullName evidence="1">Putative phage portal protein, SPP1 family</fullName>
    </submittedName>
</protein>
<comment type="caution">
    <text evidence="1">The sequence shown here is derived from an EMBL/GenBank/DDBJ whole genome shotgun (WGS) entry which is preliminary data.</text>
</comment>
<evidence type="ECO:0000313" key="1">
    <source>
        <dbReference type="EMBL" id="EFM24786.1"/>
    </source>
</evidence>
<dbReference type="RefSeq" id="WP_008902427.1">
    <property type="nucleotide sequence ID" value="NZ_GL397071.1"/>
</dbReference>
<name>E0NNB3_9FIRM</name>
<evidence type="ECO:0000313" key="2">
    <source>
        <dbReference type="Proteomes" id="UP000003280"/>
    </source>
</evidence>
<dbReference type="HOGENOM" id="CLU_041766_0_0_9"/>
<dbReference type="EMBL" id="AEEH01000048">
    <property type="protein sequence ID" value="EFM24786.1"/>
    <property type="molecule type" value="Genomic_DNA"/>
</dbReference>
<gene>
    <name evidence="1" type="ORF">HMPREF9225_1652</name>
</gene>
<dbReference type="InterPro" id="IPR021145">
    <property type="entry name" value="Portal_protein_SPP1_Gp6-like"/>
</dbReference>
<organism evidence="1 2">
    <name type="scientific">Peptoniphilus duerdenii ATCC BAA-1640</name>
    <dbReference type="NCBI Taxonomy" id="862517"/>
    <lineage>
        <taxon>Bacteria</taxon>
        <taxon>Bacillati</taxon>
        <taxon>Bacillota</taxon>
        <taxon>Tissierellia</taxon>
        <taxon>Tissierellales</taxon>
        <taxon>Peptoniphilaceae</taxon>
        <taxon>Peptoniphilus</taxon>
    </lineage>
</organism>
<dbReference type="eggNOG" id="ENOG502Z7ZB">
    <property type="taxonomic scope" value="Bacteria"/>
</dbReference>
<dbReference type="AlphaFoldDB" id="E0NNB3"/>
<dbReference type="STRING" id="862517.HMPREF9225_1652"/>
<dbReference type="OrthoDB" id="1697867at2"/>
<reference evidence="1 2" key="1">
    <citation type="submission" date="2010-07" db="EMBL/GenBank/DDBJ databases">
        <authorList>
            <person name="Muzny D."/>
            <person name="Qin X."/>
            <person name="Deng J."/>
            <person name="Jiang H."/>
            <person name="Liu Y."/>
            <person name="Qu J."/>
            <person name="Song X.-Z."/>
            <person name="Zhang L."/>
            <person name="Thornton R."/>
            <person name="Coyle M."/>
            <person name="Francisco L."/>
            <person name="Jackson L."/>
            <person name="Javaid M."/>
            <person name="Korchina V."/>
            <person name="Kovar C."/>
            <person name="Mata R."/>
            <person name="Mathew T."/>
            <person name="Ngo R."/>
            <person name="Nguyen L."/>
            <person name="Nguyen N."/>
            <person name="Okwuonu G."/>
            <person name="Ongeri F."/>
            <person name="Pham C."/>
            <person name="Simmons D."/>
            <person name="Wilczek-Boney K."/>
            <person name="Hale W."/>
            <person name="Jakkamsetti A."/>
            <person name="Pham P."/>
            <person name="Ruth R."/>
            <person name="San Lucas F."/>
            <person name="Warren J."/>
            <person name="Zhang J."/>
            <person name="Zhao Z."/>
            <person name="Zhou C."/>
            <person name="Zhu D."/>
            <person name="Lee S."/>
            <person name="Bess C."/>
            <person name="Blankenburg K."/>
            <person name="Forbes L."/>
            <person name="Fu Q."/>
            <person name="Gubbala S."/>
            <person name="Hirani K."/>
            <person name="Jayaseelan J.C."/>
            <person name="Lara F."/>
            <person name="Munidasa M."/>
            <person name="Palculict T."/>
            <person name="Patil S."/>
            <person name="Pu L.-L."/>
            <person name="Saada N."/>
            <person name="Tang L."/>
            <person name="Weissenberger G."/>
            <person name="Zhu Y."/>
            <person name="Hemphill L."/>
            <person name="Shang Y."/>
            <person name="Youmans B."/>
            <person name="Ayvaz T."/>
            <person name="Ross M."/>
            <person name="Santibanez J."/>
            <person name="Aqrawi P."/>
            <person name="Gross S."/>
            <person name="Joshi V."/>
            <person name="Fowler G."/>
            <person name="Nazareth L."/>
            <person name="Reid J."/>
            <person name="Worley K."/>
            <person name="Petrosino J."/>
            <person name="Highlander S."/>
            <person name="Gibbs R."/>
        </authorList>
    </citation>
    <scope>NUCLEOTIDE SEQUENCE [LARGE SCALE GENOMIC DNA]</scope>
    <source>
        <strain evidence="1 2">ATCC BAA-1640</strain>
    </source>
</reference>
<sequence>MNLEELKIDDLTKYVEIKISEFEEKKIKMQAGIDYYHYRHAIDEKKRAILGQNGKIISMRNLPNTIIKDNQYSRSLDQKRNYVLSRKPNINSKNKEAVKYLDDFVDKRFMRTLNRIAIDSYNTSIGWMYLSTDGKDIKYKRLDPMTVIPEWSDDNHESLDAVIRVVTETEFENGKLEVKTYVYLYTLNFIKVFDYKDGRLKYLKDEQYLEKDGTMYSYKKLPFVYFKQPNEITLLERVRCLQDALNLLLSNYADNLFENPMNSILVLKNYEGEDLAEFREKLAQYSAIKVRTADGSQGGVDTLEVTVNAENYKVIIELIKKAIAHNARSLYLDNDRTSNAPNTLNIKAMYSDMELDANDLELEFAASFEYLFSWISEIISIDFSDVNVNFKRSIMVNDESTIDMIRDSVGIISEETLIAEHPFVENVNEEMKRIEKEKEKSLEYFDDYKDLGGEGHDHQLLGSENRKIK</sequence>